<dbReference type="GO" id="GO:0004764">
    <property type="term" value="F:shikimate 3-dehydrogenase (NADP+) activity"/>
    <property type="evidence" value="ECO:0007669"/>
    <property type="project" value="UniProtKB-UniRule"/>
</dbReference>
<comment type="similarity">
    <text evidence="10">Belongs to the shikimate dehydrogenase family.</text>
</comment>
<dbReference type="PANTHER" id="PTHR21089">
    <property type="entry name" value="SHIKIMATE DEHYDROGENASE"/>
    <property type="match status" value="1"/>
</dbReference>
<dbReference type="SUPFAM" id="SSF53223">
    <property type="entry name" value="Aminoacid dehydrogenase-like, N-terminal domain"/>
    <property type="match status" value="1"/>
</dbReference>
<dbReference type="GO" id="GO:0019632">
    <property type="term" value="P:shikimate metabolic process"/>
    <property type="evidence" value="ECO:0007669"/>
    <property type="project" value="InterPro"/>
</dbReference>
<dbReference type="InterPro" id="IPR013708">
    <property type="entry name" value="Shikimate_DH-bd_N"/>
</dbReference>
<dbReference type="GO" id="GO:0009423">
    <property type="term" value="P:chorismate biosynthetic process"/>
    <property type="evidence" value="ECO:0007669"/>
    <property type="project" value="UniProtKB-UniRule"/>
</dbReference>
<evidence type="ECO:0000256" key="7">
    <source>
        <dbReference type="ARBA" id="ARBA00051639"/>
    </source>
</evidence>
<dbReference type="InterPro" id="IPR022893">
    <property type="entry name" value="Shikimate_DH_fam"/>
</dbReference>
<feature type="binding site" evidence="10">
    <location>
        <begin position="155"/>
        <end position="160"/>
    </location>
    <ligand>
        <name>NADP(+)</name>
        <dbReference type="ChEBI" id="CHEBI:58349"/>
    </ligand>
</feature>
<dbReference type="Pfam" id="PF08501">
    <property type="entry name" value="Shikimate_dh_N"/>
    <property type="match status" value="1"/>
</dbReference>
<dbReference type="EMBL" id="FQZL01000004">
    <property type="protein sequence ID" value="SHI36095.1"/>
    <property type="molecule type" value="Genomic_DNA"/>
</dbReference>
<dbReference type="OrthoDB" id="9792692at2"/>
<comment type="catalytic activity">
    <reaction evidence="6 10">
        <text>shikimate + NADP(+) = 3-dehydroshikimate + NADPH + H(+)</text>
        <dbReference type="Rhea" id="RHEA:17737"/>
        <dbReference type="ChEBI" id="CHEBI:15378"/>
        <dbReference type="ChEBI" id="CHEBI:16630"/>
        <dbReference type="ChEBI" id="CHEBI:36208"/>
        <dbReference type="ChEBI" id="CHEBI:57783"/>
        <dbReference type="ChEBI" id="CHEBI:58349"/>
        <dbReference type="EC" id="1.1.1.25"/>
    </reaction>
</comment>
<dbReference type="GO" id="GO:0008652">
    <property type="term" value="P:amino acid biosynthetic process"/>
    <property type="evidence" value="ECO:0007669"/>
    <property type="project" value="UniProtKB-KW"/>
</dbReference>
<feature type="binding site" evidence="10">
    <location>
        <begin position="19"/>
        <end position="21"/>
    </location>
    <ligand>
        <name>shikimate</name>
        <dbReference type="ChEBI" id="CHEBI:36208"/>
    </ligand>
</feature>
<evidence type="ECO:0000256" key="1">
    <source>
        <dbReference type="ARBA" id="ARBA00004871"/>
    </source>
</evidence>
<evidence type="ECO:0000256" key="5">
    <source>
        <dbReference type="ARBA" id="ARBA00023141"/>
    </source>
</evidence>
<dbReference type="Proteomes" id="UP000184052">
    <property type="component" value="Unassembled WGS sequence"/>
</dbReference>
<feature type="binding site" evidence="10">
    <location>
        <position position="248"/>
    </location>
    <ligand>
        <name>NADP(+)</name>
        <dbReference type="ChEBI" id="CHEBI:58349"/>
    </ligand>
</feature>
<comment type="catalytic activity">
    <reaction evidence="7">
        <text>L-quinate + NAD(+) = 3-dehydroquinate + NADH + H(+)</text>
        <dbReference type="Rhea" id="RHEA:22364"/>
        <dbReference type="ChEBI" id="CHEBI:15378"/>
        <dbReference type="ChEBI" id="CHEBI:29751"/>
        <dbReference type="ChEBI" id="CHEBI:32364"/>
        <dbReference type="ChEBI" id="CHEBI:57540"/>
        <dbReference type="ChEBI" id="CHEBI:57945"/>
        <dbReference type="EC" id="1.1.1.24"/>
    </reaction>
</comment>
<comment type="pathway">
    <text evidence="1 10">Metabolic intermediate biosynthesis; chorismate biosynthesis; chorismate from D-erythrose 4-phosphate and phosphoenolpyruvate: step 4/7.</text>
</comment>
<feature type="binding site" evidence="10">
    <location>
        <position position="91"/>
    </location>
    <ligand>
        <name>shikimate</name>
        <dbReference type="ChEBI" id="CHEBI:36208"/>
    </ligand>
</feature>
<dbReference type="Pfam" id="PF18317">
    <property type="entry name" value="SDH_C"/>
    <property type="match status" value="1"/>
</dbReference>
<feature type="domain" description="SDH C-terminal" evidence="13">
    <location>
        <begin position="248"/>
        <end position="278"/>
    </location>
</feature>
<dbReference type="InterPro" id="IPR006151">
    <property type="entry name" value="Shikm_DH/Glu-tRNA_Rdtase"/>
</dbReference>
<dbReference type="InterPro" id="IPR041121">
    <property type="entry name" value="SDH_C"/>
</dbReference>
<feature type="binding site" evidence="10">
    <location>
        <begin position="131"/>
        <end position="135"/>
    </location>
    <ligand>
        <name>NADP(+)</name>
        <dbReference type="ChEBI" id="CHEBI:58349"/>
    </ligand>
</feature>
<dbReference type="UniPathway" id="UPA00053">
    <property type="reaction ID" value="UER00087"/>
</dbReference>
<evidence type="ECO:0000313" key="14">
    <source>
        <dbReference type="EMBL" id="SHI36095.1"/>
    </source>
</evidence>
<evidence type="ECO:0000256" key="9">
    <source>
        <dbReference type="ARBA" id="ARBA00060613"/>
    </source>
</evidence>
<dbReference type="InterPro" id="IPR046346">
    <property type="entry name" value="Aminoacid_DH-like_N_sf"/>
</dbReference>
<evidence type="ECO:0000256" key="4">
    <source>
        <dbReference type="ARBA" id="ARBA00023002"/>
    </source>
</evidence>
<evidence type="ECO:0000256" key="10">
    <source>
        <dbReference type="HAMAP-Rule" id="MF_00222"/>
    </source>
</evidence>
<comment type="subunit">
    <text evidence="10">Homodimer.</text>
</comment>
<dbReference type="Gene3D" id="3.40.50.720">
    <property type="entry name" value="NAD(P)-binding Rossmann-like Domain"/>
    <property type="match status" value="1"/>
</dbReference>
<evidence type="ECO:0000259" key="12">
    <source>
        <dbReference type="Pfam" id="PF08501"/>
    </source>
</evidence>
<dbReference type="EC" id="1.1.1.25" evidence="10"/>
<keyword evidence="2 10" id="KW-0028">Amino-acid biosynthesis</keyword>
<organism evidence="14 15">
    <name type="scientific">Dethiosulfatibacter aminovorans DSM 17477</name>
    <dbReference type="NCBI Taxonomy" id="1121476"/>
    <lineage>
        <taxon>Bacteria</taxon>
        <taxon>Bacillati</taxon>
        <taxon>Bacillota</taxon>
        <taxon>Tissierellia</taxon>
        <taxon>Dethiosulfatibacter</taxon>
    </lineage>
</organism>
<protein>
    <recommendedName>
        <fullName evidence="10">Shikimate dehydrogenase (NADP(+))</fullName>
        <shortName evidence="10">SDH</shortName>
        <ecNumber evidence="10">1.1.1.25</ecNumber>
    </recommendedName>
</protein>
<evidence type="ECO:0000313" key="15">
    <source>
        <dbReference type="Proteomes" id="UP000184052"/>
    </source>
</evidence>
<dbReference type="HAMAP" id="MF_00222">
    <property type="entry name" value="Shikimate_DH_AroE"/>
    <property type="match status" value="1"/>
</dbReference>
<dbReference type="STRING" id="1121476.SAMN02745751_00128"/>
<dbReference type="RefSeq" id="WP_073045549.1">
    <property type="nucleotide sequence ID" value="NZ_FQZL01000004.1"/>
</dbReference>
<keyword evidence="5 10" id="KW-0057">Aromatic amino acid biosynthesis</keyword>
<comment type="caution">
    <text evidence="10">Lacks conserved residue(s) required for the propagation of feature annotation.</text>
</comment>
<gene>
    <name evidence="10" type="primary">aroE</name>
    <name evidence="14" type="ORF">SAMN02745751_00128</name>
</gene>
<dbReference type="InterPro" id="IPR036291">
    <property type="entry name" value="NAD(P)-bd_dom_sf"/>
</dbReference>
<proteinExistence type="inferred from homology"/>
<keyword evidence="15" id="KW-1185">Reference proteome</keyword>
<feature type="binding site" evidence="10">
    <location>
        <position position="225"/>
    </location>
    <ligand>
        <name>NADP(+)</name>
        <dbReference type="ChEBI" id="CHEBI:58349"/>
    </ligand>
</feature>
<evidence type="ECO:0000256" key="2">
    <source>
        <dbReference type="ARBA" id="ARBA00022605"/>
    </source>
</evidence>
<feature type="domain" description="Quinate/shikimate 5-dehydrogenase/glutamyl-tRNA reductase" evidence="11">
    <location>
        <begin position="115"/>
        <end position="199"/>
    </location>
</feature>
<dbReference type="FunFam" id="3.40.50.720:FF:000086">
    <property type="entry name" value="Quinate/shikimate dehydrogenase"/>
    <property type="match status" value="1"/>
</dbReference>
<feature type="binding site" evidence="10">
    <location>
        <position position="66"/>
    </location>
    <ligand>
        <name>shikimate</name>
        <dbReference type="ChEBI" id="CHEBI:36208"/>
    </ligand>
</feature>
<keyword evidence="4 10" id="KW-0560">Oxidoreductase</keyword>
<dbReference type="AlphaFoldDB" id="A0A1M6AHY1"/>
<feature type="binding site" evidence="10">
    <location>
        <position position="227"/>
    </location>
    <ligand>
        <name>shikimate</name>
        <dbReference type="ChEBI" id="CHEBI:36208"/>
    </ligand>
</feature>
<comment type="pathway">
    <text evidence="9">Aromatic compound metabolism; 3,4-dihydroxybenzoate biosynthesis; 3-dehydroquinate from D-quinate (NAD(+) route).</text>
</comment>
<dbReference type="Pfam" id="PF01488">
    <property type="entry name" value="Shikimate_DH"/>
    <property type="match status" value="1"/>
</dbReference>
<dbReference type="GO" id="GO:0009073">
    <property type="term" value="P:aromatic amino acid family biosynthetic process"/>
    <property type="evidence" value="ECO:0007669"/>
    <property type="project" value="UniProtKB-KW"/>
</dbReference>
<name>A0A1M6AHY1_9FIRM</name>
<dbReference type="PANTHER" id="PTHR21089:SF1">
    <property type="entry name" value="BIFUNCTIONAL 3-DEHYDROQUINATE DEHYDRATASE_SHIKIMATE DEHYDROGENASE, CHLOROPLASTIC"/>
    <property type="match status" value="1"/>
</dbReference>
<dbReference type="NCBIfam" id="TIGR00507">
    <property type="entry name" value="aroE"/>
    <property type="match status" value="1"/>
</dbReference>
<evidence type="ECO:0000259" key="11">
    <source>
        <dbReference type="Pfam" id="PF01488"/>
    </source>
</evidence>
<feature type="domain" description="Shikimate dehydrogenase substrate binding N-terminal" evidence="12">
    <location>
        <begin position="11"/>
        <end position="93"/>
    </location>
</feature>
<dbReference type="GO" id="GO:0052734">
    <property type="term" value="F:shikimate 3-dehydrogenase (NAD+) activity"/>
    <property type="evidence" value="ECO:0007669"/>
    <property type="project" value="RHEA"/>
</dbReference>
<evidence type="ECO:0000259" key="13">
    <source>
        <dbReference type="Pfam" id="PF18317"/>
    </source>
</evidence>
<dbReference type="InterPro" id="IPR011342">
    <property type="entry name" value="Shikimate_DH"/>
</dbReference>
<sequence>MINNDTRFLGLMGNPLEHSFSCFMHNRAYELEKMNYIYINMETEKKNIGDILNGIKHLKFDGFNVTIPYKIDIMDHLDEIDPLAEKIGSVNTVKIEDGRFIGYNTDGEGFVISLAEECNFDCRGKKVLILGSGGASRAVAMTIADRNPEKIFITNRTLQKAVDLSDEINYKFSEICFPVDGVNLDAVIDDCDLLINTTSVGMYPNVDECPLEPELLHEGLTVCDIIYNPEKTMLIQEAEKLGCKTMNGIGMLVNQGAKAFEIWTGKKAPLEHMRESLKILIDSRKEEKV</sequence>
<evidence type="ECO:0000256" key="3">
    <source>
        <dbReference type="ARBA" id="ARBA00022857"/>
    </source>
</evidence>
<comment type="catalytic activity">
    <reaction evidence="8">
        <text>shikimate + NAD(+) = 3-dehydroshikimate + NADH + H(+)</text>
        <dbReference type="Rhea" id="RHEA:17741"/>
        <dbReference type="ChEBI" id="CHEBI:15378"/>
        <dbReference type="ChEBI" id="CHEBI:16630"/>
        <dbReference type="ChEBI" id="CHEBI:36208"/>
        <dbReference type="ChEBI" id="CHEBI:57540"/>
        <dbReference type="ChEBI" id="CHEBI:57945"/>
    </reaction>
</comment>
<feature type="active site" description="Proton acceptor" evidence="10">
    <location>
        <position position="70"/>
    </location>
</feature>
<evidence type="ECO:0000256" key="8">
    <source>
        <dbReference type="ARBA" id="ARBA00052329"/>
    </source>
</evidence>
<comment type="function">
    <text evidence="10">Involved in the biosynthesis of the chorismate, which leads to the biosynthesis of aromatic amino acids. Catalyzes the reversible NADPH linked reduction of 3-dehydroshikimate (DHSA) to yield shikimate (SA).</text>
</comment>
<dbReference type="SUPFAM" id="SSF51735">
    <property type="entry name" value="NAD(P)-binding Rossmann-fold domains"/>
    <property type="match status" value="1"/>
</dbReference>
<dbReference type="Gene3D" id="3.40.50.10860">
    <property type="entry name" value="Leucine Dehydrogenase, chain A, domain 1"/>
    <property type="match status" value="1"/>
</dbReference>
<dbReference type="CDD" id="cd01065">
    <property type="entry name" value="NAD_bind_Shikimate_DH"/>
    <property type="match status" value="1"/>
</dbReference>
<dbReference type="NCBIfam" id="NF001319">
    <property type="entry name" value="PRK00258.3-3"/>
    <property type="match status" value="1"/>
</dbReference>
<feature type="binding site" evidence="10">
    <location>
        <position position="106"/>
    </location>
    <ligand>
        <name>shikimate</name>
        <dbReference type="ChEBI" id="CHEBI:36208"/>
    </ligand>
</feature>
<feature type="binding site" evidence="10">
    <location>
        <position position="255"/>
    </location>
    <ligand>
        <name>shikimate</name>
        <dbReference type="ChEBI" id="CHEBI:36208"/>
    </ligand>
</feature>
<dbReference type="GO" id="GO:0050661">
    <property type="term" value="F:NADP binding"/>
    <property type="evidence" value="ECO:0007669"/>
    <property type="project" value="InterPro"/>
</dbReference>
<evidence type="ECO:0000256" key="6">
    <source>
        <dbReference type="ARBA" id="ARBA00049442"/>
    </source>
</evidence>
<keyword evidence="3 10" id="KW-0521">NADP</keyword>
<reference evidence="14 15" key="1">
    <citation type="submission" date="2016-11" db="EMBL/GenBank/DDBJ databases">
        <authorList>
            <person name="Jaros S."/>
            <person name="Januszkiewicz K."/>
            <person name="Wedrychowicz H."/>
        </authorList>
    </citation>
    <scope>NUCLEOTIDE SEQUENCE [LARGE SCALE GENOMIC DNA]</scope>
    <source>
        <strain evidence="14 15">DSM 17477</strain>
    </source>
</reference>
<dbReference type="GO" id="GO:0030266">
    <property type="term" value="F:quinate 3-dehydrogenase (NAD+) activity"/>
    <property type="evidence" value="ECO:0007669"/>
    <property type="project" value="UniProtKB-EC"/>
</dbReference>
<accession>A0A1M6AHY1</accession>